<accession>Q88LG9</accession>
<dbReference type="HOGENOM" id="CLU_026843_0_0_6"/>
<evidence type="ECO:0008006" key="3">
    <source>
        <dbReference type="Google" id="ProtNLM"/>
    </source>
</evidence>
<protein>
    <recommendedName>
        <fullName evidence="3">Integrase</fullName>
    </recommendedName>
</protein>
<dbReference type="STRING" id="160488.PP_1963"/>
<dbReference type="PATRIC" id="fig|160488.4.peg.2072"/>
<dbReference type="AlphaFoldDB" id="Q88LG9"/>
<reference evidence="1 2" key="1">
    <citation type="journal article" date="2002" name="Environ. Microbiol.">
        <title>Complete genome sequence and comparative analysis of the metabolically versatile Pseudomonas putida KT2440.</title>
        <authorList>
            <person name="Nelson K.E."/>
            <person name="Weinel C."/>
            <person name="Paulsen I.T."/>
            <person name="Dodson R.J."/>
            <person name="Hilbert H."/>
            <person name="Martins dos Santos V.A."/>
            <person name="Fouts D.E."/>
            <person name="Gill S.R."/>
            <person name="Pop M."/>
            <person name="Holmes M."/>
            <person name="Brinkac L."/>
            <person name="Beanan M."/>
            <person name="DeBoy R.T."/>
            <person name="Daugherty S."/>
            <person name="Kolonay J."/>
            <person name="Madupu R."/>
            <person name="Nelson W."/>
            <person name="White O."/>
            <person name="Peterson J."/>
            <person name="Khouri H."/>
            <person name="Hance I."/>
            <person name="Chris Lee P."/>
            <person name="Holtzapple E."/>
            <person name="Scanlan D."/>
            <person name="Tran K."/>
            <person name="Moazzez A."/>
            <person name="Utterback T."/>
            <person name="Rizzo M."/>
            <person name="Lee K."/>
            <person name="Kosack D."/>
            <person name="Moestl D."/>
            <person name="Wedler H."/>
            <person name="Lauber J."/>
            <person name="Stjepandic D."/>
            <person name="Hoheisel J."/>
            <person name="Straetz M."/>
            <person name="Heim S."/>
            <person name="Kiewitz C."/>
            <person name="Eisen J.A."/>
            <person name="Timmis K.N."/>
            <person name="Dusterhoft A."/>
            <person name="Tummler B."/>
            <person name="Fraser C.M."/>
        </authorList>
    </citation>
    <scope>NUCLEOTIDE SEQUENCE [LARGE SCALE GENOMIC DNA]</scope>
    <source>
        <strain evidence="2">ATCC 47054 / DSM 6125 / CFBP 8728 / NCIMB 11950 / KT2440</strain>
    </source>
</reference>
<evidence type="ECO:0000313" key="1">
    <source>
        <dbReference type="EMBL" id="AAN67579.1"/>
    </source>
</evidence>
<proteinExistence type="predicted"/>
<dbReference type="Proteomes" id="UP000000556">
    <property type="component" value="Chromosome"/>
</dbReference>
<reference evidence="1 2" key="2">
    <citation type="journal article" date="2016" name="Environ. Microbiol.">
        <title>The revisited genome of Pseudomonas putida KT2440 enlightens its value as a robust metabolic chassis.</title>
        <authorList>
            <person name="Belda E."/>
            <person name="van Heck R.G."/>
            <person name="Lopez-Sanchez M.J."/>
            <person name="Cruveiller S."/>
            <person name="Barbe V."/>
            <person name="Fraser C."/>
            <person name="Klenk H.P."/>
            <person name="Petersen J."/>
            <person name="Morgat A."/>
            <person name="Nikel P.I."/>
            <person name="Vallenet D."/>
            <person name="Rouy Z."/>
            <person name="Sekowska A."/>
            <person name="Martins Dos Santos V.A."/>
            <person name="de Lorenzo V."/>
            <person name="Danchin A."/>
            <person name="Medigue C."/>
        </authorList>
    </citation>
    <scope>NUCLEOTIDE SEQUENCE [LARGE SCALE GENOMIC DNA]</scope>
    <source>
        <strain evidence="2">ATCC 47054 / DSM 6125 / CFBP 8728 / NCIMB 11950 / KT2440</strain>
    </source>
</reference>
<dbReference type="OrthoDB" id="7023923at2"/>
<dbReference type="eggNOG" id="ENOG503314P">
    <property type="taxonomic scope" value="Bacteria"/>
</dbReference>
<name>Q88LG9_PSEPK</name>
<evidence type="ECO:0000313" key="2">
    <source>
        <dbReference type="Proteomes" id="UP000000556"/>
    </source>
</evidence>
<dbReference type="EMBL" id="AE015451">
    <property type="protein sequence ID" value="AAN67579.1"/>
    <property type="molecule type" value="Genomic_DNA"/>
</dbReference>
<keyword evidence="2" id="KW-1185">Reference proteome</keyword>
<organism evidence="1 2">
    <name type="scientific">Pseudomonas putida (strain ATCC 47054 / DSM 6125 / CFBP 8728 / NCIMB 11950 / KT2440)</name>
    <dbReference type="NCBI Taxonomy" id="160488"/>
    <lineage>
        <taxon>Bacteria</taxon>
        <taxon>Pseudomonadati</taxon>
        <taxon>Pseudomonadota</taxon>
        <taxon>Gammaproteobacteria</taxon>
        <taxon>Pseudomonadales</taxon>
        <taxon>Pseudomonadaceae</taxon>
        <taxon>Pseudomonas</taxon>
    </lineage>
</organism>
<gene>
    <name evidence="1" type="ordered locus">PP_1963</name>
</gene>
<dbReference type="KEGG" id="ppu:PP_1963"/>
<dbReference type="PaxDb" id="160488-PP_1963"/>
<sequence>MNPLGAAFASINAMNFTKEVLETNYVIGNCGRKVTADYLEHICFDANSNLCLTLHYLFLCYAPTTAMTHGRQLATAIKYFFDFLCEYIANNPFDLHPDKYTDISVELFYQYQDYMLRNKISLLNAEKLRTAMGVVARQHGTVPLLLLQVYRRPKPKKTEPLGDDAYHMLCQALTSHIDGLYEKLEYRKTVDQAEPYTLETMEPNIPGLKVNMRGWEVDHARSLKTLLNHDFPMAMTLEQMEPMMTKNILSSYRKNNHHVVPALLHKYVYCANYNNSLNLDGLLGLYYPSDLDQCAIAIFLLLQTGWNKESVLEVDGDDFEHALSGSIDESLSVVFSEKFRSQGNEQPFDAPKQMTASSNRDDPYSIHNLVLLAKELSKPMKGYQFDADPFLANGKERNELFMFLRCWGDWFKNKSRHSSISVPNSYVHGCEAFLKQHEVHESGRRLKLASDITRRLRPTWLKHKKREYGLNIISSHFGHADARTTDIHYDSSGAAMADRMIRLRNEVEAVTALLINRKFTGLLGKRANDQAKQQVKIFAIPGHPGPLWGCENQYQPDWKGFEQSVPNGKKCYSIDKCIGCSQVRIYEDSLPYLMERLAHIEYELENESEGARSSDLRWEGKILEFLINDNHDEDTIKQASRYRRRNAPLLPRDLASLRLIFDENDDD</sequence>
<dbReference type="BioCyc" id="PPUT160488:G1G01-2088-MONOMER"/>